<organism evidence="2 3">
    <name type="scientific">Neobacillus rhizosphaerae</name>
    <dbReference type="NCBI Taxonomy" id="2880965"/>
    <lineage>
        <taxon>Bacteria</taxon>
        <taxon>Bacillati</taxon>
        <taxon>Bacillota</taxon>
        <taxon>Bacilli</taxon>
        <taxon>Bacillales</taxon>
        <taxon>Bacillaceae</taxon>
        <taxon>Neobacillus</taxon>
    </lineage>
</organism>
<name>A0ABN8KSL3_9BACI</name>
<comment type="caution">
    <text evidence="2">The sequence shown here is derived from an EMBL/GenBank/DDBJ whole genome shotgun (WGS) entry which is preliminary data.</text>
</comment>
<keyword evidence="1" id="KW-0472">Membrane</keyword>
<protein>
    <recommendedName>
        <fullName evidence="4">YcxB-like protein domain-containing protein</fullName>
    </recommendedName>
</protein>
<dbReference type="Proteomes" id="UP000838308">
    <property type="component" value="Unassembled WGS sequence"/>
</dbReference>
<evidence type="ECO:0000313" key="2">
    <source>
        <dbReference type="EMBL" id="CAH2716846.1"/>
    </source>
</evidence>
<proteinExistence type="predicted"/>
<sequence length="391" mass="45990">MVIENKLTKKLYRRLILRDLIFGSKSSLIILLLYVMLWRVLYSITKIGQLKTNIPIFLGISFLLLLTFIHIFVVYRKHVKKDSLIQVGSQIEINKTQLVIVSSTSTERYVFPLESLTIIKENKKWYFLYFQDKTFIPISKKTEHSLEQINEYFTIFKPIRQIFWKWTVILFSLFTIVGVYYVGSNAINFKGALAWKIFELKTETRVKLENDNFYTTKLSGIIDSVKAKMELEPYLMTNDLEIEFEQDGTITNIYTYIYGFDQNQKLQSGYLIYFDKTKSNKVKIHKQDWNGEGTTVYNPNNDLSIVINMLKWIPVKDEVKPWNEDNNAVLYKGIRDWKNPEGIRFIDEKGKIYIPSKADTETGPTISLYIPGKEDIIIPHRYVFAPFYRGE</sequence>
<keyword evidence="3" id="KW-1185">Reference proteome</keyword>
<keyword evidence="1" id="KW-0812">Transmembrane</keyword>
<evidence type="ECO:0000313" key="3">
    <source>
        <dbReference type="Proteomes" id="UP000838308"/>
    </source>
</evidence>
<gene>
    <name evidence="2" type="ORF">BACCIP111895_04034</name>
</gene>
<evidence type="ECO:0008006" key="4">
    <source>
        <dbReference type="Google" id="ProtNLM"/>
    </source>
</evidence>
<feature type="transmembrane region" description="Helical" evidence="1">
    <location>
        <begin position="54"/>
        <end position="75"/>
    </location>
</feature>
<reference evidence="2" key="1">
    <citation type="submission" date="2022-04" db="EMBL/GenBank/DDBJ databases">
        <authorList>
            <person name="Criscuolo A."/>
        </authorList>
    </citation>
    <scope>NUCLEOTIDE SEQUENCE</scope>
    <source>
        <strain evidence="2">CIP111895</strain>
    </source>
</reference>
<feature type="transmembrane region" description="Helical" evidence="1">
    <location>
        <begin position="20"/>
        <end position="42"/>
    </location>
</feature>
<keyword evidence="1" id="KW-1133">Transmembrane helix</keyword>
<feature type="transmembrane region" description="Helical" evidence="1">
    <location>
        <begin position="162"/>
        <end position="183"/>
    </location>
</feature>
<evidence type="ECO:0000256" key="1">
    <source>
        <dbReference type="SAM" id="Phobius"/>
    </source>
</evidence>
<dbReference type="EMBL" id="CALBWS010000033">
    <property type="protein sequence ID" value="CAH2716846.1"/>
    <property type="molecule type" value="Genomic_DNA"/>
</dbReference>
<accession>A0ABN8KSL3</accession>